<feature type="compositionally biased region" description="Polar residues" evidence="2">
    <location>
        <begin position="197"/>
        <end position="207"/>
    </location>
</feature>
<dbReference type="EMBL" id="KV878340">
    <property type="protein sequence ID" value="OJJ47687.1"/>
    <property type="molecule type" value="Genomic_DNA"/>
</dbReference>
<feature type="region of interest" description="Disordered" evidence="2">
    <location>
        <begin position="1"/>
        <end position="44"/>
    </location>
</feature>
<feature type="region of interest" description="Disordered" evidence="2">
    <location>
        <begin position="185"/>
        <end position="221"/>
    </location>
</feature>
<feature type="compositionally biased region" description="Basic residues" evidence="2">
    <location>
        <begin position="211"/>
        <end position="221"/>
    </location>
</feature>
<evidence type="ECO:0000256" key="1">
    <source>
        <dbReference type="SAM" id="Coils"/>
    </source>
</evidence>
<reference evidence="4" key="1">
    <citation type="journal article" date="2017" name="Genome Biol.">
        <title>Comparative genomics reveals high biological diversity and specific adaptations in the industrially and medically important fungal genus Aspergillus.</title>
        <authorList>
            <person name="de Vries R.P."/>
            <person name="Riley R."/>
            <person name="Wiebenga A."/>
            <person name="Aguilar-Osorio G."/>
            <person name="Amillis S."/>
            <person name="Uchima C.A."/>
            <person name="Anderluh G."/>
            <person name="Asadollahi M."/>
            <person name="Askin M."/>
            <person name="Barry K."/>
            <person name="Battaglia E."/>
            <person name="Bayram O."/>
            <person name="Benocci T."/>
            <person name="Braus-Stromeyer S.A."/>
            <person name="Caldana C."/>
            <person name="Canovas D."/>
            <person name="Cerqueira G.C."/>
            <person name="Chen F."/>
            <person name="Chen W."/>
            <person name="Choi C."/>
            <person name="Clum A."/>
            <person name="Dos Santos R.A."/>
            <person name="Damasio A.R."/>
            <person name="Diallinas G."/>
            <person name="Emri T."/>
            <person name="Fekete E."/>
            <person name="Flipphi M."/>
            <person name="Freyberg S."/>
            <person name="Gallo A."/>
            <person name="Gournas C."/>
            <person name="Habgood R."/>
            <person name="Hainaut M."/>
            <person name="Harispe M.L."/>
            <person name="Henrissat B."/>
            <person name="Hilden K.S."/>
            <person name="Hope R."/>
            <person name="Hossain A."/>
            <person name="Karabika E."/>
            <person name="Karaffa L."/>
            <person name="Karanyi Z."/>
            <person name="Krasevec N."/>
            <person name="Kuo A."/>
            <person name="Kusch H."/>
            <person name="LaButti K."/>
            <person name="Lagendijk E.L."/>
            <person name="Lapidus A."/>
            <person name="Levasseur A."/>
            <person name="Lindquist E."/>
            <person name="Lipzen A."/>
            <person name="Logrieco A.F."/>
            <person name="MacCabe A."/>
            <person name="Maekelae M.R."/>
            <person name="Malavazi I."/>
            <person name="Melin P."/>
            <person name="Meyer V."/>
            <person name="Mielnichuk N."/>
            <person name="Miskei M."/>
            <person name="Molnar A.P."/>
            <person name="Mule G."/>
            <person name="Ngan C.Y."/>
            <person name="Orejas M."/>
            <person name="Orosz E."/>
            <person name="Ouedraogo J.P."/>
            <person name="Overkamp K.M."/>
            <person name="Park H.-S."/>
            <person name="Perrone G."/>
            <person name="Piumi F."/>
            <person name="Punt P.J."/>
            <person name="Ram A.F."/>
            <person name="Ramon A."/>
            <person name="Rauscher S."/>
            <person name="Record E."/>
            <person name="Riano-Pachon D.M."/>
            <person name="Robert V."/>
            <person name="Roehrig J."/>
            <person name="Ruller R."/>
            <person name="Salamov A."/>
            <person name="Salih N.S."/>
            <person name="Samson R.A."/>
            <person name="Sandor E."/>
            <person name="Sanguinetti M."/>
            <person name="Schuetze T."/>
            <person name="Sepcic K."/>
            <person name="Shelest E."/>
            <person name="Sherlock G."/>
            <person name="Sophianopoulou V."/>
            <person name="Squina F.M."/>
            <person name="Sun H."/>
            <person name="Susca A."/>
            <person name="Todd R.B."/>
            <person name="Tsang A."/>
            <person name="Unkles S.E."/>
            <person name="van de Wiele N."/>
            <person name="van Rossen-Uffink D."/>
            <person name="Oliveira J.V."/>
            <person name="Vesth T.C."/>
            <person name="Visser J."/>
            <person name="Yu J.-H."/>
            <person name="Zhou M."/>
            <person name="Andersen M.R."/>
            <person name="Archer D.B."/>
            <person name="Baker S.E."/>
            <person name="Benoit I."/>
            <person name="Brakhage A.A."/>
            <person name="Braus G.H."/>
            <person name="Fischer R."/>
            <person name="Frisvad J.C."/>
            <person name="Goldman G.H."/>
            <person name="Houbraken J."/>
            <person name="Oakley B."/>
            <person name="Pocsi I."/>
            <person name="Scazzocchio C."/>
            <person name="Seiboth B."/>
            <person name="vanKuyk P.A."/>
            <person name="Wortman J."/>
            <person name="Dyer P.S."/>
            <person name="Grigoriev I.V."/>
        </authorList>
    </citation>
    <scope>NUCLEOTIDE SEQUENCE [LARGE SCALE GENOMIC DNA]</scope>
    <source>
        <strain evidence="4">CBS 506.65</strain>
    </source>
</reference>
<dbReference type="AlphaFoldDB" id="A0A1L9SKJ5"/>
<feature type="compositionally biased region" description="Acidic residues" evidence="2">
    <location>
        <begin position="594"/>
        <end position="603"/>
    </location>
</feature>
<feature type="compositionally biased region" description="Basic and acidic residues" evidence="2">
    <location>
        <begin position="1"/>
        <end position="13"/>
    </location>
</feature>
<feature type="compositionally biased region" description="Low complexity" evidence="2">
    <location>
        <begin position="640"/>
        <end position="654"/>
    </location>
</feature>
<feature type="compositionally biased region" description="Low complexity" evidence="2">
    <location>
        <begin position="99"/>
        <end position="110"/>
    </location>
</feature>
<feature type="coiled-coil region" evidence="1">
    <location>
        <begin position="257"/>
        <end position="344"/>
    </location>
</feature>
<dbReference type="OrthoDB" id="5343018at2759"/>
<proteinExistence type="predicted"/>
<keyword evidence="1" id="KW-0175">Coiled coil</keyword>
<accession>A0A1L9SKJ5</accession>
<keyword evidence="4" id="KW-1185">Reference proteome</keyword>
<feature type="compositionally biased region" description="Pro residues" evidence="2">
    <location>
        <begin position="20"/>
        <end position="35"/>
    </location>
</feature>
<feature type="region of interest" description="Disordered" evidence="2">
    <location>
        <begin position="349"/>
        <end position="433"/>
    </location>
</feature>
<evidence type="ECO:0000256" key="2">
    <source>
        <dbReference type="SAM" id="MobiDB-lite"/>
    </source>
</evidence>
<organism evidence="3 4">
    <name type="scientific">Penicilliopsis zonata CBS 506.65</name>
    <dbReference type="NCBI Taxonomy" id="1073090"/>
    <lineage>
        <taxon>Eukaryota</taxon>
        <taxon>Fungi</taxon>
        <taxon>Dikarya</taxon>
        <taxon>Ascomycota</taxon>
        <taxon>Pezizomycotina</taxon>
        <taxon>Eurotiomycetes</taxon>
        <taxon>Eurotiomycetidae</taxon>
        <taxon>Eurotiales</taxon>
        <taxon>Aspergillaceae</taxon>
        <taxon>Penicilliopsis</taxon>
    </lineage>
</organism>
<feature type="region of interest" description="Disordered" evidence="2">
    <location>
        <begin position="594"/>
        <end position="664"/>
    </location>
</feature>
<dbReference type="GeneID" id="34611199"/>
<sequence>MDHLASLRPDSQRLRRVSGPSPPSSRSPSTSPPPSLRLESPFSLQTRRLQLRNAGFRGAQLSTRKISDHLAAAYRSPSWGSPDLGSDKENSPQSTILVSSASRNSSSRRSVLQESHGSIHRGQQQQQQQQQQQRHPARPSVTDLFNNNNNNNNDDNHGSPYETISQPYILPNIPARFDGSLICEDPTATDTRDHSYSSDSPLLQTSPPILHGKRKDPRRPKASYETIKYIEHLEAQLESHMENSKPSPTRPTHLAKMRALTAEVKALKQEIAEWKARFDARVVEEMEKHEEKIQALESQAEMDQSRIRELEYENEMQATKLRNADALSLTNANLERRVDVLTELLAQSPSRLDPIRSPGRGSNPWSPDRAGQRQQQRLPRPKSMMPSIPLSPSQPLVLPEYSIPDVTTTQEDTCESIHSCSQETDSSGAASVSLATSQRSSMTSQSSSLFSSVASLPFHITPEYQAKIRNRVRKMRRFPSGSSTLRPLILPAAAVSHVTADEQSIVVDPAVFLEQELPPSSELPSEDAHLWAYDESLAALEGRAPFYHSFEEVQDVQTTGYESPGPMRGLGLELEEPFPRYGTIAEEIDGSFFDESDEDGEEQQEQHEGSPDEIYQPTHGYCTTTPTKQRRSLYAGSCGSPAHSTHTPTQSPTSTWPPEPSQTPRELVRCILRNAWRSRSRSTCLTKLGRLPWWMLGLIWRREDQPKTMIINNNNKNKESETGHVTADTGLGLDPGLGALRKSLSLWAKFSLALVLAIGIAVKEGPANLMESPTDPVKPTEHSSSTTCTDCTDCNDCTATKPQITNYCSLGSNNRNNWSWAFLAPTLTLGSLLLG</sequence>
<dbReference type="Proteomes" id="UP000184188">
    <property type="component" value="Unassembled WGS sequence"/>
</dbReference>
<gene>
    <name evidence="3" type="ORF">ASPZODRAFT_141262</name>
</gene>
<protein>
    <submittedName>
        <fullName evidence="3">Uncharacterized protein</fullName>
    </submittedName>
</protein>
<evidence type="ECO:0000313" key="3">
    <source>
        <dbReference type="EMBL" id="OJJ47687.1"/>
    </source>
</evidence>
<feature type="compositionally biased region" description="Polar residues" evidence="2">
    <location>
        <begin position="405"/>
        <end position="433"/>
    </location>
</feature>
<dbReference type="VEuPathDB" id="FungiDB:ASPZODRAFT_141262"/>
<name>A0A1L9SKJ5_9EURO</name>
<dbReference type="RefSeq" id="XP_022582197.1">
    <property type="nucleotide sequence ID" value="XM_022724734.1"/>
</dbReference>
<feature type="compositionally biased region" description="Low complexity" evidence="2">
    <location>
        <begin position="123"/>
        <end position="133"/>
    </location>
</feature>
<feature type="region of interest" description="Disordered" evidence="2">
    <location>
        <begin position="77"/>
        <end position="165"/>
    </location>
</feature>
<evidence type="ECO:0000313" key="4">
    <source>
        <dbReference type="Proteomes" id="UP000184188"/>
    </source>
</evidence>